<keyword evidence="3" id="KW-1185">Reference proteome</keyword>
<evidence type="ECO:0000313" key="3">
    <source>
        <dbReference type="Proteomes" id="UP000317593"/>
    </source>
</evidence>
<evidence type="ECO:0000259" key="1">
    <source>
        <dbReference type="SMART" id="SM00849"/>
    </source>
</evidence>
<protein>
    <recommendedName>
        <fullName evidence="1">Metallo-beta-lactamase domain-containing protein</fullName>
    </recommendedName>
</protein>
<accession>A0A521DJZ9</accession>
<proteinExistence type="predicted"/>
<dbReference type="EMBL" id="FXTH01000010">
    <property type="protein sequence ID" value="SMO72064.1"/>
    <property type="molecule type" value="Genomic_DNA"/>
</dbReference>
<dbReference type="InterPro" id="IPR001279">
    <property type="entry name" value="Metallo-B-lactamas"/>
</dbReference>
<feature type="domain" description="Metallo-beta-lactamase" evidence="1">
    <location>
        <begin position="74"/>
        <end position="244"/>
    </location>
</feature>
<dbReference type="SUPFAM" id="SSF56281">
    <property type="entry name" value="Metallo-hydrolase/oxidoreductase"/>
    <property type="match status" value="1"/>
</dbReference>
<reference evidence="2 3" key="1">
    <citation type="submission" date="2017-05" db="EMBL/GenBank/DDBJ databases">
        <authorList>
            <person name="Varghese N."/>
            <person name="Submissions S."/>
        </authorList>
    </citation>
    <scope>NUCLEOTIDE SEQUENCE [LARGE SCALE GENOMIC DNA]</scope>
    <source>
        <strain evidence="2 3">DSM 21194</strain>
    </source>
</reference>
<dbReference type="Proteomes" id="UP000317593">
    <property type="component" value="Unassembled WGS sequence"/>
</dbReference>
<dbReference type="SMART" id="SM00849">
    <property type="entry name" value="Lactamase_B"/>
    <property type="match status" value="1"/>
</dbReference>
<dbReference type="PANTHER" id="PTHR36839">
    <property type="entry name" value="METALLO-BETA-LACTAMASE FAMILY PROTEIN (AFU_ORTHOLOGUE AFUA_5G12770)"/>
    <property type="match status" value="1"/>
</dbReference>
<dbReference type="PANTHER" id="PTHR36839:SF1">
    <property type="entry name" value="METALLO-BETA-LACTAMASE FAMILY PROTEIN (AFU_ORTHOLOGUE AFUA_5G12770)"/>
    <property type="match status" value="1"/>
</dbReference>
<organism evidence="2 3">
    <name type="scientific">Fodinibius sediminis</name>
    <dbReference type="NCBI Taxonomy" id="1214077"/>
    <lineage>
        <taxon>Bacteria</taxon>
        <taxon>Pseudomonadati</taxon>
        <taxon>Balneolota</taxon>
        <taxon>Balneolia</taxon>
        <taxon>Balneolales</taxon>
        <taxon>Balneolaceae</taxon>
        <taxon>Fodinibius</taxon>
    </lineage>
</organism>
<dbReference type="AlphaFoldDB" id="A0A521DJZ9"/>
<dbReference type="InterPro" id="IPR036866">
    <property type="entry name" value="RibonucZ/Hydroxyglut_hydro"/>
</dbReference>
<evidence type="ECO:0000313" key="2">
    <source>
        <dbReference type="EMBL" id="SMO72064.1"/>
    </source>
</evidence>
<name>A0A521DJZ9_9BACT</name>
<gene>
    <name evidence="2" type="ORF">SAMN06265218_110146</name>
</gene>
<sequence length="269" mass="30312">MMENYICTTCGTQFRESATPPDHCPICEDERQYVDPDGQQWTTLKKLRKNHKIVFQKKESGLYGIGTTPEFGIGQRALLVKSPQGNLLWDCISLIDDATVDLITGLGGVDAIAISHPHYYSAMVEWSRAFGDIPVYLHLRDREWVQRPHENITYWEGSSKQLYDGLTLYNTGGHFAGGTVLHWAYGSGGKGALLSGDILQVVPDRRHVSFMYSYPNHIPLNGETVEEITATIDPLNYERIYGAWWDRNIMKGGKKAVQNSAERYLAAIQ</sequence>
<dbReference type="Gene3D" id="3.60.15.10">
    <property type="entry name" value="Ribonuclease Z/Hydroxyacylglutathione hydrolase-like"/>
    <property type="match status" value="1"/>
</dbReference>